<dbReference type="InterPro" id="IPR036770">
    <property type="entry name" value="Ankyrin_rpt-contain_sf"/>
</dbReference>
<dbReference type="KEGG" id="ptx:ABW99_06480"/>
<dbReference type="PROSITE" id="PS51257">
    <property type="entry name" value="PROKAR_LIPOPROTEIN"/>
    <property type="match status" value="1"/>
</dbReference>
<gene>
    <name evidence="5" type="ORF">ABW99_06480</name>
</gene>
<dbReference type="EMBL" id="CP011568">
    <property type="protein sequence ID" value="AKJ67917.1"/>
    <property type="molecule type" value="Genomic_DNA"/>
</dbReference>
<dbReference type="GO" id="GO:0004842">
    <property type="term" value="F:ubiquitin-protein transferase activity"/>
    <property type="evidence" value="ECO:0007669"/>
    <property type="project" value="TreeGrafter"/>
</dbReference>
<feature type="repeat" description="ANK" evidence="3">
    <location>
        <begin position="121"/>
        <end position="153"/>
    </location>
</feature>
<dbReference type="Pfam" id="PF12796">
    <property type="entry name" value="Ank_2"/>
    <property type="match status" value="1"/>
</dbReference>
<organism evidence="5 6">
    <name type="scientific">Pandoraea thiooxydans</name>
    <dbReference type="NCBI Taxonomy" id="445709"/>
    <lineage>
        <taxon>Bacteria</taxon>
        <taxon>Pseudomonadati</taxon>
        <taxon>Pseudomonadota</taxon>
        <taxon>Betaproteobacteria</taxon>
        <taxon>Burkholderiales</taxon>
        <taxon>Burkholderiaceae</taxon>
        <taxon>Pandoraea</taxon>
    </lineage>
</organism>
<dbReference type="SUPFAM" id="SSF48403">
    <property type="entry name" value="Ankyrin repeat"/>
    <property type="match status" value="1"/>
</dbReference>
<evidence type="ECO:0000313" key="5">
    <source>
        <dbReference type="EMBL" id="AKJ67917.1"/>
    </source>
</evidence>
<sequence>MFSKYFRALFIVGLLTSCATTSAVTHDELIKAVKFDDVQTVQSALAQGTDPNTVDGIGNPLLYIALQEKSVKVAKLLIDDPKTDLEQLNRAHENALMIACLQGLTPLVKLMIAKGAEVNKHGWAPLHYAAANGHDDIVKLLLDHSAYIDAASPNGTTPLMMAARSDHVSTIQLLLDQGADPTVKNQLGMTAADFAHQFHYDDLAKALKQQEQAVLERRKASAGGK</sequence>
<keyword evidence="1" id="KW-0677">Repeat</keyword>
<dbReference type="PANTHER" id="PTHR24171:SF8">
    <property type="entry name" value="BRCA1-ASSOCIATED RING DOMAIN PROTEIN 1"/>
    <property type="match status" value="1"/>
</dbReference>
<dbReference type="InterPro" id="IPR002110">
    <property type="entry name" value="Ankyrin_rpt"/>
</dbReference>
<dbReference type="RefSeq" id="WP_047213737.1">
    <property type="nucleotide sequence ID" value="NZ_CP011568.3"/>
</dbReference>
<dbReference type="PATRIC" id="fig|445709.3.peg.1388"/>
<dbReference type="SMART" id="SM00248">
    <property type="entry name" value="ANK"/>
    <property type="match status" value="4"/>
</dbReference>
<feature type="chain" id="PRO_5002553662" evidence="4">
    <location>
        <begin position="24"/>
        <end position="225"/>
    </location>
</feature>
<keyword evidence="6" id="KW-1185">Reference proteome</keyword>
<keyword evidence="4" id="KW-0732">Signal</keyword>
<dbReference type="PANTHER" id="PTHR24171">
    <property type="entry name" value="ANKYRIN REPEAT DOMAIN-CONTAINING PROTEIN 39-RELATED"/>
    <property type="match status" value="1"/>
</dbReference>
<dbReference type="AlphaFoldDB" id="A0A0G3ERJ5"/>
<keyword evidence="2 3" id="KW-0040">ANK repeat</keyword>
<accession>A0A0G3ERJ5</accession>
<feature type="signal peptide" evidence="4">
    <location>
        <begin position="1"/>
        <end position="23"/>
    </location>
</feature>
<evidence type="ECO:0000256" key="1">
    <source>
        <dbReference type="ARBA" id="ARBA00022737"/>
    </source>
</evidence>
<dbReference type="Pfam" id="PF00023">
    <property type="entry name" value="Ank"/>
    <property type="match status" value="1"/>
</dbReference>
<dbReference type="Gene3D" id="1.25.40.20">
    <property type="entry name" value="Ankyrin repeat-containing domain"/>
    <property type="match status" value="2"/>
</dbReference>
<dbReference type="PROSITE" id="PS50088">
    <property type="entry name" value="ANK_REPEAT"/>
    <property type="match status" value="2"/>
</dbReference>
<evidence type="ECO:0000256" key="3">
    <source>
        <dbReference type="PROSITE-ProRule" id="PRU00023"/>
    </source>
</evidence>
<evidence type="ECO:0000313" key="6">
    <source>
        <dbReference type="Proteomes" id="UP000036700"/>
    </source>
</evidence>
<dbReference type="STRING" id="445709.ABW99_06480"/>
<feature type="repeat" description="ANK" evidence="3">
    <location>
        <begin position="154"/>
        <end position="186"/>
    </location>
</feature>
<dbReference type="Proteomes" id="UP000036700">
    <property type="component" value="Chromosome"/>
</dbReference>
<dbReference type="Pfam" id="PF13637">
    <property type="entry name" value="Ank_4"/>
    <property type="match status" value="1"/>
</dbReference>
<evidence type="ECO:0000256" key="4">
    <source>
        <dbReference type="SAM" id="SignalP"/>
    </source>
</evidence>
<name>A0A0G3ERJ5_9BURK</name>
<dbReference type="PROSITE" id="PS50297">
    <property type="entry name" value="ANK_REP_REGION"/>
    <property type="match status" value="2"/>
</dbReference>
<protein>
    <submittedName>
        <fullName evidence="5">Uncharacterized protein</fullName>
    </submittedName>
</protein>
<proteinExistence type="predicted"/>
<dbReference type="PRINTS" id="PR01415">
    <property type="entry name" value="ANKYRIN"/>
</dbReference>
<dbReference type="GO" id="GO:0085020">
    <property type="term" value="P:protein K6-linked ubiquitination"/>
    <property type="evidence" value="ECO:0007669"/>
    <property type="project" value="TreeGrafter"/>
</dbReference>
<evidence type="ECO:0000256" key="2">
    <source>
        <dbReference type="ARBA" id="ARBA00023043"/>
    </source>
</evidence>
<dbReference type="OrthoDB" id="198309at2"/>
<reference evidence="5" key="1">
    <citation type="submission" date="2016-01" db="EMBL/GenBank/DDBJ databases">
        <authorList>
            <person name="McClelland M."/>
            <person name="Jain A."/>
            <person name="Saraogi P."/>
            <person name="Mendelson R."/>
            <person name="Westerman R."/>
            <person name="SanMiguel P."/>
            <person name="Csonka L."/>
        </authorList>
    </citation>
    <scope>NUCLEOTIDE SEQUENCE</scope>
    <source>
        <strain evidence="5">DSM 25325</strain>
    </source>
</reference>